<evidence type="ECO:0000313" key="1">
    <source>
        <dbReference type="EMBL" id="QYS88658.1"/>
    </source>
</evidence>
<accession>A0A8G0KRB0</accession>
<organism evidence="1">
    <name type="scientific">Flavobacterium columnare</name>
    <dbReference type="NCBI Taxonomy" id="996"/>
    <lineage>
        <taxon>Bacteria</taxon>
        <taxon>Pseudomonadati</taxon>
        <taxon>Bacteroidota</taxon>
        <taxon>Flavobacteriia</taxon>
        <taxon>Flavobacteriales</taxon>
        <taxon>Flavobacteriaceae</taxon>
        <taxon>Flavobacterium</taxon>
    </lineage>
</organism>
<protein>
    <submittedName>
        <fullName evidence="1">Uncharacterized protein</fullName>
    </submittedName>
</protein>
<sequence length="78" mass="9052">MKNFEKMQIVNPNAAGIDVGSRSHFVAIGQNENQIREFNVYQLLKISYIKLRIKLERSKSAKQIHSLYFHHSSTYSPT</sequence>
<name>A0A8G0KRB0_9FLAO</name>
<dbReference type="EMBL" id="CP067378">
    <property type="protein sequence ID" value="QYS88658.1"/>
    <property type="molecule type" value="Genomic_DNA"/>
</dbReference>
<dbReference type="KEGG" id="fdv:JJC05_13895"/>
<dbReference type="AlphaFoldDB" id="A0A8G0KRB0"/>
<dbReference type="Proteomes" id="UP000824721">
    <property type="component" value="Chromosome"/>
</dbReference>
<proteinExistence type="predicted"/>
<reference evidence="1" key="1">
    <citation type="submission" date="2020-12" db="EMBL/GenBank/DDBJ databases">
        <title>Genome sequencing of genetic groups of Flavobacterium columnare.</title>
        <authorList>
            <person name="Waldbieser G.C."/>
            <person name="Griffin M.J."/>
            <person name="LaFrentz B.R."/>
        </authorList>
    </citation>
    <scope>NUCLEOTIDE SEQUENCE</scope>
    <source>
        <strain evidence="1">90-106</strain>
    </source>
</reference>
<gene>
    <name evidence="1" type="ORF">JJC05_13895</name>
</gene>